<proteinExistence type="predicted"/>
<keyword evidence="2" id="KW-1185">Reference proteome</keyword>
<sequence>MSTTHWFGISHYGLISRTTLDTCLLALMQPRCCYHAVPQIESCPPAKGFHQTRRGPQPSHICPIALDLAMEKSLSYCCTCAFLQCTAYACRFAEDLDYFVFRIFLFCDHRNNTFLCLMFGILRFIPTSRNQEPQKKRQTRRKKATKQRREQRKMRRGTNREKSVVRPFFMLSTPGGKRKKPAPGRGLSNFCFLAAAKMYCNLLYVACKQ</sequence>
<accession>A0ACD1H0I0</accession>
<name>A0ACD1H0I0_9EURO</name>
<evidence type="ECO:0000313" key="2">
    <source>
        <dbReference type="Proteomes" id="UP000249661"/>
    </source>
</evidence>
<reference evidence="1" key="1">
    <citation type="submission" date="2018-02" db="EMBL/GenBank/DDBJ databases">
        <title>The genomes of Aspergillus section Nigri reveals drivers in fungal speciation.</title>
        <authorList>
            <consortium name="DOE Joint Genome Institute"/>
            <person name="Vesth T.C."/>
            <person name="Nybo J."/>
            <person name="Theobald S."/>
            <person name="Brandl J."/>
            <person name="Frisvad J.C."/>
            <person name="Nielsen K.F."/>
            <person name="Lyhne E.K."/>
            <person name="Kogle M.E."/>
            <person name="Kuo A."/>
            <person name="Riley R."/>
            <person name="Clum A."/>
            <person name="Nolan M."/>
            <person name="Lipzen A."/>
            <person name="Salamov A."/>
            <person name="Henrissat B."/>
            <person name="Wiebenga A."/>
            <person name="De vries R.P."/>
            <person name="Grigoriev I.V."/>
            <person name="Mortensen U.H."/>
            <person name="Andersen M.R."/>
            <person name="Baker S.E."/>
        </authorList>
    </citation>
    <scope>NUCLEOTIDE SEQUENCE</scope>
    <source>
        <strain evidence="1">CBS 121060</strain>
    </source>
</reference>
<dbReference type="EMBL" id="KZ824975">
    <property type="protein sequence ID" value="RAH67247.1"/>
    <property type="molecule type" value="Genomic_DNA"/>
</dbReference>
<evidence type="ECO:0000313" key="1">
    <source>
        <dbReference type="EMBL" id="RAH67247.1"/>
    </source>
</evidence>
<protein>
    <submittedName>
        <fullName evidence="1">Uncharacterized protein</fullName>
    </submittedName>
</protein>
<gene>
    <name evidence="1" type="ORF">BO66DRAFT_158131</name>
</gene>
<organism evidence="1 2">
    <name type="scientific">Aspergillus aculeatinus CBS 121060</name>
    <dbReference type="NCBI Taxonomy" id="1448322"/>
    <lineage>
        <taxon>Eukaryota</taxon>
        <taxon>Fungi</taxon>
        <taxon>Dikarya</taxon>
        <taxon>Ascomycota</taxon>
        <taxon>Pezizomycotina</taxon>
        <taxon>Eurotiomycetes</taxon>
        <taxon>Eurotiomycetidae</taxon>
        <taxon>Eurotiales</taxon>
        <taxon>Aspergillaceae</taxon>
        <taxon>Aspergillus</taxon>
        <taxon>Aspergillus subgen. Circumdati</taxon>
    </lineage>
</organism>
<dbReference type="Proteomes" id="UP000249661">
    <property type="component" value="Unassembled WGS sequence"/>
</dbReference>